<dbReference type="InterPro" id="IPR003115">
    <property type="entry name" value="ParB_N"/>
</dbReference>
<dbReference type="InterPro" id="IPR011111">
    <property type="entry name" value="Plasmid_RepB"/>
</dbReference>
<dbReference type="SMART" id="SM00470">
    <property type="entry name" value="ParB"/>
    <property type="match status" value="1"/>
</dbReference>
<dbReference type="Gene3D" id="3.90.1530.30">
    <property type="match status" value="1"/>
</dbReference>
<name>A0ABR5HG77_9HYPH</name>
<dbReference type="EMBL" id="JTHG01000059">
    <property type="protein sequence ID" value="KMO25260.1"/>
    <property type="molecule type" value="Genomic_DNA"/>
</dbReference>
<evidence type="ECO:0000313" key="4">
    <source>
        <dbReference type="Proteomes" id="UP000036471"/>
    </source>
</evidence>
<dbReference type="InterPro" id="IPR017819">
    <property type="entry name" value="Plasmid_partition_RepB"/>
</dbReference>
<feature type="domain" description="ParB-like N-terminal" evidence="2">
    <location>
        <begin position="51"/>
        <end position="142"/>
    </location>
</feature>
<accession>A0ABR5HG77</accession>
<dbReference type="NCBIfam" id="TIGR00180">
    <property type="entry name" value="parB_part"/>
    <property type="match status" value="1"/>
</dbReference>
<dbReference type="InterPro" id="IPR037972">
    <property type="entry name" value="RepB_N"/>
</dbReference>
<proteinExistence type="inferred from homology"/>
<dbReference type="PANTHER" id="PTHR33375:SF1">
    <property type="entry name" value="CHROMOSOME-PARTITIONING PROTEIN PARB-RELATED"/>
    <property type="match status" value="1"/>
</dbReference>
<dbReference type="RefSeq" id="WP_048425598.1">
    <property type="nucleotide sequence ID" value="NZ_JTHF01000007.1"/>
</dbReference>
<gene>
    <name evidence="3" type="ORF">QR79_08410</name>
</gene>
<protein>
    <submittedName>
        <fullName evidence="3">Chromosome partitioning protein ParB</fullName>
    </submittedName>
</protein>
<dbReference type="Pfam" id="PF07506">
    <property type="entry name" value="RepB"/>
    <property type="match status" value="1"/>
</dbReference>
<dbReference type="PANTHER" id="PTHR33375">
    <property type="entry name" value="CHROMOSOME-PARTITIONING PROTEIN PARB-RELATED"/>
    <property type="match status" value="1"/>
</dbReference>
<comment type="similarity">
    <text evidence="1">Belongs to the ParB family.</text>
</comment>
<dbReference type="InterPro" id="IPR004437">
    <property type="entry name" value="ParB/RepB/Spo0J"/>
</dbReference>
<dbReference type="Pfam" id="PF02195">
    <property type="entry name" value="ParB_N"/>
    <property type="match status" value="1"/>
</dbReference>
<organism evidence="3 4">
    <name type="scientific">Methylobacterium indicum</name>
    <dbReference type="NCBI Taxonomy" id="1775910"/>
    <lineage>
        <taxon>Bacteria</taxon>
        <taxon>Pseudomonadati</taxon>
        <taxon>Pseudomonadota</taxon>
        <taxon>Alphaproteobacteria</taxon>
        <taxon>Hyphomicrobiales</taxon>
        <taxon>Methylobacteriaceae</taxon>
        <taxon>Methylobacterium</taxon>
    </lineage>
</organism>
<dbReference type="SUPFAM" id="SSF109709">
    <property type="entry name" value="KorB DNA-binding domain-like"/>
    <property type="match status" value="1"/>
</dbReference>
<dbReference type="InterPro" id="IPR036086">
    <property type="entry name" value="ParB/Sulfiredoxin_sf"/>
</dbReference>
<dbReference type="Proteomes" id="UP000036471">
    <property type="component" value="Unassembled WGS sequence"/>
</dbReference>
<dbReference type="Gene3D" id="1.10.10.2830">
    <property type="match status" value="1"/>
</dbReference>
<evidence type="ECO:0000256" key="1">
    <source>
        <dbReference type="ARBA" id="ARBA00006295"/>
    </source>
</evidence>
<keyword evidence="4" id="KW-1185">Reference proteome</keyword>
<dbReference type="SUPFAM" id="SSF110849">
    <property type="entry name" value="ParB/Sulfiredoxin"/>
    <property type="match status" value="1"/>
</dbReference>
<dbReference type="NCBIfam" id="TIGR03454">
    <property type="entry name" value="partition_RepB"/>
    <property type="match status" value="1"/>
</dbReference>
<dbReference type="InterPro" id="IPR050336">
    <property type="entry name" value="Chromosome_partition/occlusion"/>
</dbReference>
<evidence type="ECO:0000259" key="2">
    <source>
        <dbReference type="SMART" id="SM00470"/>
    </source>
</evidence>
<dbReference type="CDD" id="cd16405">
    <property type="entry name" value="RepB_like_N"/>
    <property type="match status" value="1"/>
</dbReference>
<reference evidence="3 4" key="1">
    <citation type="submission" date="2014-11" db="EMBL/GenBank/DDBJ databases">
        <title>Comparative genomics of Methylobacterium species.</title>
        <authorList>
            <person name="Chaudhry V."/>
            <person name="Patil P.B."/>
        </authorList>
    </citation>
    <scope>NUCLEOTIDE SEQUENCE [LARGE SCALE GENOMIC DNA]</scope>
    <source>
        <strain evidence="3 4">SE3.6</strain>
    </source>
</reference>
<evidence type="ECO:0000313" key="3">
    <source>
        <dbReference type="EMBL" id="KMO25260.1"/>
    </source>
</evidence>
<sequence length="325" mass="35579">MRKNLLANVLGAPVGEPITDFARRGAARSMTRSIEEMAENTKRMADGEAIVSLDTALVDDSFVADRLDQDDEDYVRLRDAIAEHGQSTPILVRPHPSREGRYMIVYGHRRVRVARELGRDVRAVVKSIEDIAHIVAQGQENAARADLSFIEKALFAKKLLGMGQAKATIKAALAIDDTLLSRMLSVAETVPARIIDAVGAAKGVGRDRWEELKKLVAVPAKAEIAFDAILSEEFLAKDGPERFSHLLAAIKAGRRAPARRQVPQQTSYWAPPGKAVEATCRRSGKTFSLALTSKDAGEFGEYISSQLEQLYGAFLEAKTRNVQGD</sequence>
<comment type="caution">
    <text evidence="3">The sequence shown here is derived from an EMBL/GenBank/DDBJ whole genome shotgun (WGS) entry which is preliminary data.</text>
</comment>